<comment type="caution">
    <text evidence="3">The sequence shown here is derived from an EMBL/GenBank/DDBJ whole genome shotgun (WGS) entry which is preliminary data.</text>
</comment>
<dbReference type="EC" id="3.1.-.-" evidence="3"/>
<dbReference type="PROSITE" id="PS01091">
    <property type="entry name" value="TATD_3"/>
    <property type="match status" value="1"/>
</dbReference>
<protein>
    <submittedName>
        <fullName evidence="3">TatD family hydrolase</fullName>
        <ecNumber evidence="3">3.1.-.-</ecNumber>
    </submittedName>
</protein>
<keyword evidence="2 3" id="KW-0378">Hydrolase</keyword>
<dbReference type="Gene3D" id="3.20.20.140">
    <property type="entry name" value="Metal-dependent hydrolases"/>
    <property type="match status" value="1"/>
</dbReference>
<organism evidence="3 4">
    <name type="scientific">Lapidilactobacillus mulanensis</name>
    <dbReference type="NCBI Taxonomy" id="2485999"/>
    <lineage>
        <taxon>Bacteria</taxon>
        <taxon>Bacillati</taxon>
        <taxon>Bacillota</taxon>
        <taxon>Bacilli</taxon>
        <taxon>Lactobacillales</taxon>
        <taxon>Lactobacillaceae</taxon>
        <taxon>Lapidilactobacillus</taxon>
    </lineage>
</organism>
<gene>
    <name evidence="3" type="ORF">ACFQ4L_03735</name>
</gene>
<sequence>MVKVFDSHTHLNDEAFLGKEADYIKHAEQLGVVKMAIVGSNTQLNQGALELAAHFPQLYAIVGWHPEDSKNFDAEAEKELRQQLTQPKVIAVGEIGLDYHWDTSPRDVQRRVFAEQLEIAQEFNLPVSIHSREALQDTYDILQAANLADGKIIMHSFNAEPEWVAKFLNLGAYLSYSGVVTFKNADYLRESLKQTPLDKLLVETDAPYLTPMPFRGKQNEPGFSYYVAAGIAQTLGLPVATIAQQTYRNALEVFNLEDEG</sequence>
<dbReference type="InterPro" id="IPR032466">
    <property type="entry name" value="Metal_Hydrolase"/>
</dbReference>
<evidence type="ECO:0000313" key="4">
    <source>
        <dbReference type="Proteomes" id="UP001597244"/>
    </source>
</evidence>
<dbReference type="PIRSF" id="PIRSF005902">
    <property type="entry name" value="DNase_TatD"/>
    <property type="match status" value="1"/>
</dbReference>
<reference evidence="4" key="1">
    <citation type="journal article" date="2019" name="Int. J. Syst. Evol. Microbiol.">
        <title>The Global Catalogue of Microorganisms (GCM) 10K type strain sequencing project: providing services to taxonomists for standard genome sequencing and annotation.</title>
        <authorList>
            <consortium name="The Broad Institute Genomics Platform"/>
            <consortium name="The Broad Institute Genome Sequencing Center for Infectious Disease"/>
            <person name="Wu L."/>
            <person name="Ma J."/>
        </authorList>
    </citation>
    <scope>NUCLEOTIDE SEQUENCE [LARGE SCALE GENOMIC DNA]</scope>
    <source>
        <strain evidence="4">CCM 8951</strain>
    </source>
</reference>
<dbReference type="PROSITE" id="PS01137">
    <property type="entry name" value="TATD_1"/>
    <property type="match status" value="1"/>
</dbReference>
<dbReference type="Pfam" id="PF01026">
    <property type="entry name" value="TatD_DNase"/>
    <property type="match status" value="1"/>
</dbReference>
<name>A0ABW4DNV6_9LACO</name>
<dbReference type="NCBIfam" id="TIGR00010">
    <property type="entry name" value="YchF/TatD family DNA exonuclease"/>
    <property type="match status" value="1"/>
</dbReference>
<dbReference type="EMBL" id="JBHTOF010000026">
    <property type="protein sequence ID" value="MFD1465199.1"/>
    <property type="molecule type" value="Genomic_DNA"/>
</dbReference>
<proteinExistence type="predicted"/>
<dbReference type="SUPFAM" id="SSF51556">
    <property type="entry name" value="Metallo-dependent hydrolases"/>
    <property type="match status" value="1"/>
</dbReference>
<keyword evidence="1" id="KW-0479">Metal-binding</keyword>
<dbReference type="PANTHER" id="PTHR46124">
    <property type="entry name" value="D-AMINOACYL-TRNA DEACYLASE"/>
    <property type="match status" value="1"/>
</dbReference>
<keyword evidence="4" id="KW-1185">Reference proteome</keyword>
<dbReference type="GO" id="GO:0016787">
    <property type="term" value="F:hydrolase activity"/>
    <property type="evidence" value="ECO:0007669"/>
    <property type="project" value="UniProtKB-KW"/>
</dbReference>
<dbReference type="InterPro" id="IPR015991">
    <property type="entry name" value="TatD/YcfH-like"/>
</dbReference>
<evidence type="ECO:0000256" key="2">
    <source>
        <dbReference type="ARBA" id="ARBA00022801"/>
    </source>
</evidence>
<dbReference type="InterPro" id="IPR018228">
    <property type="entry name" value="DNase_TatD-rel_CS"/>
</dbReference>
<dbReference type="RefSeq" id="WP_125578687.1">
    <property type="nucleotide sequence ID" value="NZ_JBHTOF010000026.1"/>
</dbReference>
<dbReference type="CDD" id="cd01310">
    <property type="entry name" value="TatD_DNAse"/>
    <property type="match status" value="1"/>
</dbReference>
<evidence type="ECO:0000313" key="3">
    <source>
        <dbReference type="EMBL" id="MFD1465199.1"/>
    </source>
</evidence>
<dbReference type="Proteomes" id="UP001597244">
    <property type="component" value="Unassembled WGS sequence"/>
</dbReference>
<dbReference type="PANTHER" id="PTHR46124:SF2">
    <property type="entry name" value="D-AMINOACYL-TRNA DEACYLASE"/>
    <property type="match status" value="1"/>
</dbReference>
<evidence type="ECO:0000256" key="1">
    <source>
        <dbReference type="ARBA" id="ARBA00022723"/>
    </source>
</evidence>
<accession>A0ABW4DNV6</accession>
<dbReference type="InterPro" id="IPR001130">
    <property type="entry name" value="TatD-like"/>
</dbReference>